<evidence type="ECO:0000256" key="2">
    <source>
        <dbReference type="SAM" id="MobiDB-lite"/>
    </source>
</evidence>
<dbReference type="PANTHER" id="PTHR30386">
    <property type="entry name" value="MEMBRANE FUSION SUBUNIT OF EMRAB-TOLC MULTIDRUG EFFLUX PUMP"/>
    <property type="match status" value="1"/>
</dbReference>
<dbReference type="Pfam" id="PF25917">
    <property type="entry name" value="BSH_RND"/>
    <property type="match status" value="1"/>
</dbReference>
<evidence type="ECO:0000256" key="1">
    <source>
        <dbReference type="ARBA" id="ARBA00004196"/>
    </source>
</evidence>
<dbReference type="EMBL" id="QWJJ01000003">
    <property type="protein sequence ID" value="RII39816.1"/>
    <property type="molecule type" value="Genomic_DNA"/>
</dbReference>
<keyword evidence="3" id="KW-0812">Transmembrane</keyword>
<dbReference type="InterPro" id="IPR050739">
    <property type="entry name" value="MFP"/>
</dbReference>
<dbReference type="Gene3D" id="2.40.50.100">
    <property type="match status" value="1"/>
</dbReference>
<dbReference type="SUPFAM" id="SSF111369">
    <property type="entry name" value="HlyD-like secretion proteins"/>
    <property type="match status" value="2"/>
</dbReference>
<feature type="domain" description="p-hydroxybenzoic acid efflux pump subunit AaeA-like beta-barrel" evidence="5">
    <location>
        <begin position="273"/>
        <end position="356"/>
    </location>
</feature>
<keyword evidence="7" id="KW-1185">Reference proteome</keyword>
<reference evidence="6 7" key="1">
    <citation type="submission" date="2018-08" db="EMBL/GenBank/DDBJ databases">
        <title>Pseudooceanicola sediminis CY03 in the family Rhodobacteracea.</title>
        <authorList>
            <person name="Zhang Y.-J."/>
        </authorList>
    </citation>
    <scope>NUCLEOTIDE SEQUENCE [LARGE SCALE GENOMIC DNA]</scope>
    <source>
        <strain evidence="6 7">CY03</strain>
    </source>
</reference>
<accession>A0A399JAZ9</accession>
<dbReference type="OrthoDB" id="9811754at2"/>
<dbReference type="RefSeq" id="WP_119397695.1">
    <property type="nucleotide sequence ID" value="NZ_QWJJ01000003.1"/>
</dbReference>
<protein>
    <submittedName>
        <fullName evidence="6">HlyD family secretion protein</fullName>
    </submittedName>
</protein>
<dbReference type="GO" id="GO:0055085">
    <property type="term" value="P:transmembrane transport"/>
    <property type="evidence" value="ECO:0007669"/>
    <property type="project" value="InterPro"/>
</dbReference>
<organism evidence="6 7">
    <name type="scientific">Pseudooceanicola sediminis</name>
    <dbReference type="NCBI Taxonomy" id="2211117"/>
    <lineage>
        <taxon>Bacteria</taxon>
        <taxon>Pseudomonadati</taxon>
        <taxon>Pseudomonadota</taxon>
        <taxon>Alphaproteobacteria</taxon>
        <taxon>Rhodobacterales</taxon>
        <taxon>Paracoccaceae</taxon>
        <taxon>Pseudooceanicola</taxon>
    </lineage>
</organism>
<dbReference type="Gene3D" id="1.10.287.470">
    <property type="entry name" value="Helix hairpin bin"/>
    <property type="match status" value="1"/>
</dbReference>
<keyword evidence="3" id="KW-1133">Transmembrane helix</keyword>
<comment type="caution">
    <text evidence="6">The sequence shown here is derived from an EMBL/GenBank/DDBJ whole genome shotgun (WGS) entry which is preliminary data.</text>
</comment>
<evidence type="ECO:0000313" key="6">
    <source>
        <dbReference type="EMBL" id="RII39816.1"/>
    </source>
</evidence>
<dbReference type="GO" id="GO:0030313">
    <property type="term" value="C:cell envelope"/>
    <property type="evidence" value="ECO:0007669"/>
    <property type="project" value="UniProtKB-SubCell"/>
</dbReference>
<evidence type="ECO:0000259" key="5">
    <source>
        <dbReference type="Pfam" id="PF25963"/>
    </source>
</evidence>
<sequence length="372" mass="39170">MSVAEKKPVDPTPVPEIAQTAAPPAAAPAQGKPRGKGRRRVLMFAVPALLVLGGAYAWLSGGRYMDTDNAYVHQPLVPVSADVAGRIVEVNVSENMKVAAGDALFRMDSTPYDIALAQADAALAAARLSVEQLRANYATVAAQLEAAKGILDVQKRELDRQDSLSQKGLSSATTYDEAVMDARQAQNSVTVAQQQLNAAAAALGGDPKIATDDVPSVRAAKAQRDAALRNLDKTRVVAPIGGVVSQIDSLNVGQYLGTGSTVASLVNTDDSWIEANFKETQLTKIAVGQPVEIDVDAYPDLHLSGVVESIGAATGSQFSLIPAQNATGNWVKVVQRIPVRIRIDSDSRGLLRDGMSVQTSVDTGKSHLDDLL</sequence>
<dbReference type="InterPro" id="IPR058634">
    <property type="entry name" value="AaeA-lik-b-barrel"/>
</dbReference>
<feature type="transmembrane region" description="Helical" evidence="3">
    <location>
        <begin position="41"/>
        <end position="59"/>
    </location>
</feature>
<evidence type="ECO:0000256" key="3">
    <source>
        <dbReference type="SAM" id="Phobius"/>
    </source>
</evidence>
<evidence type="ECO:0000313" key="7">
    <source>
        <dbReference type="Proteomes" id="UP000265848"/>
    </source>
</evidence>
<dbReference type="PANTHER" id="PTHR30386:SF19">
    <property type="entry name" value="MULTIDRUG EXPORT PROTEIN EMRA-RELATED"/>
    <property type="match status" value="1"/>
</dbReference>
<proteinExistence type="predicted"/>
<feature type="region of interest" description="Disordered" evidence="2">
    <location>
        <begin position="1"/>
        <end position="35"/>
    </location>
</feature>
<evidence type="ECO:0000259" key="4">
    <source>
        <dbReference type="Pfam" id="PF25917"/>
    </source>
</evidence>
<dbReference type="AlphaFoldDB" id="A0A399JAZ9"/>
<gene>
    <name evidence="6" type="ORF">DL237_03685</name>
</gene>
<name>A0A399JAZ9_9RHOB</name>
<dbReference type="Pfam" id="PF25963">
    <property type="entry name" value="Beta-barrel_AAEA"/>
    <property type="match status" value="1"/>
</dbReference>
<feature type="domain" description="Multidrug resistance protein MdtA-like barrel-sandwich hybrid" evidence="4">
    <location>
        <begin position="77"/>
        <end position="266"/>
    </location>
</feature>
<keyword evidence="3" id="KW-0472">Membrane</keyword>
<dbReference type="Proteomes" id="UP000265848">
    <property type="component" value="Unassembled WGS sequence"/>
</dbReference>
<comment type="subcellular location">
    <subcellularLocation>
        <location evidence="1">Cell envelope</location>
    </subcellularLocation>
</comment>
<dbReference type="Gene3D" id="2.40.30.170">
    <property type="match status" value="1"/>
</dbReference>
<dbReference type="InterPro" id="IPR058625">
    <property type="entry name" value="MdtA-like_BSH"/>
</dbReference>